<feature type="transmembrane region" description="Helical" evidence="7">
    <location>
        <begin position="176"/>
        <end position="198"/>
    </location>
</feature>
<dbReference type="InterPro" id="IPR003856">
    <property type="entry name" value="LPS_length_determ_N"/>
</dbReference>
<dbReference type="RefSeq" id="WP_190920675.1">
    <property type="nucleotide sequence ID" value="NZ_JACXIZ010000041.1"/>
</dbReference>
<keyword evidence="10" id="KW-1185">Reference proteome</keyword>
<keyword evidence="3" id="KW-1003">Cell membrane</keyword>
<evidence type="ECO:0000313" key="10">
    <source>
        <dbReference type="Proteomes" id="UP000621560"/>
    </source>
</evidence>
<evidence type="ECO:0000259" key="8">
    <source>
        <dbReference type="Pfam" id="PF02706"/>
    </source>
</evidence>
<sequence>MSNELDLRDYVRILRKRMRLILVIVLLSTLAATIYSMFLQEPVYQASTKIIVNRSAADVIAQPLDLNQINTNIRMIETYKEIIKTPAIMDLVVAEHPEFALTAEELIARIGVSAVNDTQVMTLSIQDADYRRAAEMVNAVSVIFQQEIPKLFNIENVSILNQAKLELTPEPVSPNVPLNVAIGFVVSLMIAVGLAFLLEYMDDTLKTEQDVEQLLGLPIMGMITRVDDADKQEAAQEVPTSYTKAGELERVSVK</sequence>
<name>A0A927BXJ1_9BACL</name>
<evidence type="ECO:0000256" key="3">
    <source>
        <dbReference type="ARBA" id="ARBA00022475"/>
    </source>
</evidence>
<accession>A0A927BXJ1</accession>
<reference evidence="9" key="1">
    <citation type="submission" date="2020-09" db="EMBL/GenBank/DDBJ databases">
        <title>A novel bacterium of genus Paenibacillus, isolated from South China Sea.</title>
        <authorList>
            <person name="Huang H."/>
            <person name="Mo K."/>
            <person name="Hu Y."/>
        </authorList>
    </citation>
    <scope>NUCLEOTIDE SEQUENCE</scope>
    <source>
        <strain evidence="9">IB182496</strain>
    </source>
</reference>
<evidence type="ECO:0000313" key="9">
    <source>
        <dbReference type="EMBL" id="MBD2847565.1"/>
    </source>
</evidence>
<comment type="subcellular location">
    <subcellularLocation>
        <location evidence="1">Cell membrane</location>
        <topology evidence="1">Multi-pass membrane protein</topology>
    </subcellularLocation>
</comment>
<dbReference type="PANTHER" id="PTHR32309">
    <property type="entry name" value="TYROSINE-PROTEIN KINASE"/>
    <property type="match status" value="1"/>
</dbReference>
<organism evidence="9 10">
    <name type="scientific">Paenibacillus sabuli</name>
    <dbReference type="NCBI Taxonomy" id="2772509"/>
    <lineage>
        <taxon>Bacteria</taxon>
        <taxon>Bacillati</taxon>
        <taxon>Bacillota</taxon>
        <taxon>Bacilli</taxon>
        <taxon>Bacillales</taxon>
        <taxon>Paenibacillaceae</taxon>
        <taxon>Paenibacillus</taxon>
    </lineage>
</organism>
<feature type="domain" description="Polysaccharide chain length determinant N-terminal" evidence="8">
    <location>
        <begin position="3"/>
        <end position="95"/>
    </location>
</feature>
<dbReference type="Proteomes" id="UP000621560">
    <property type="component" value="Unassembled WGS sequence"/>
</dbReference>
<comment type="similarity">
    <text evidence="2">Belongs to the CpsC/CapA family.</text>
</comment>
<protein>
    <submittedName>
        <fullName evidence="9">Lipopolysaccharide biosynthesis protein</fullName>
    </submittedName>
</protein>
<dbReference type="AlphaFoldDB" id="A0A927BXJ1"/>
<evidence type="ECO:0000256" key="1">
    <source>
        <dbReference type="ARBA" id="ARBA00004651"/>
    </source>
</evidence>
<dbReference type="GO" id="GO:0005886">
    <property type="term" value="C:plasma membrane"/>
    <property type="evidence" value="ECO:0007669"/>
    <property type="project" value="UniProtKB-SubCell"/>
</dbReference>
<keyword evidence="4 7" id="KW-0812">Transmembrane</keyword>
<evidence type="ECO:0000256" key="5">
    <source>
        <dbReference type="ARBA" id="ARBA00022989"/>
    </source>
</evidence>
<gene>
    <name evidence="9" type="ORF">IDH44_20435</name>
</gene>
<dbReference type="GO" id="GO:0004713">
    <property type="term" value="F:protein tyrosine kinase activity"/>
    <property type="evidence" value="ECO:0007669"/>
    <property type="project" value="TreeGrafter"/>
</dbReference>
<dbReference type="PANTHER" id="PTHR32309:SF13">
    <property type="entry name" value="FERRIC ENTEROBACTIN TRANSPORT PROTEIN FEPE"/>
    <property type="match status" value="1"/>
</dbReference>
<evidence type="ECO:0000256" key="7">
    <source>
        <dbReference type="SAM" id="Phobius"/>
    </source>
</evidence>
<comment type="caution">
    <text evidence="9">The sequence shown here is derived from an EMBL/GenBank/DDBJ whole genome shotgun (WGS) entry which is preliminary data.</text>
</comment>
<evidence type="ECO:0000256" key="2">
    <source>
        <dbReference type="ARBA" id="ARBA00006683"/>
    </source>
</evidence>
<feature type="transmembrane region" description="Helical" evidence="7">
    <location>
        <begin position="20"/>
        <end position="38"/>
    </location>
</feature>
<dbReference type="EMBL" id="JACXIZ010000041">
    <property type="protein sequence ID" value="MBD2847565.1"/>
    <property type="molecule type" value="Genomic_DNA"/>
</dbReference>
<proteinExistence type="inferred from homology"/>
<evidence type="ECO:0000256" key="4">
    <source>
        <dbReference type="ARBA" id="ARBA00022692"/>
    </source>
</evidence>
<keyword evidence="5 7" id="KW-1133">Transmembrane helix</keyword>
<dbReference type="Pfam" id="PF02706">
    <property type="entry name" value="Wzz"/>
    <property type="match status" value="1"/>
</dbReference>
<dbReference type="InterPro" id="IPR050445">
    <property type="entry name" value="Bact_polysacc_biosynth/exp"/>
</dbReference>
<evidence type="ECO:0000256" key="6">
    <source>
        <dbReference type="ARBA" id="ARBA00023136"/>
    </source>
</evidence>
<keyword evidence="6 7" id="KW-0472">Membrane</keyword>